<sequence>MMSFSEQIKGMKLQDAAGEQDERLWMQVRAEFNLSPEWLHLGASQFLASHPRMVREALEHHRRLLDENPVMQVEANEDPAMDAVREAAMQYLGSREAREIALTDSTTMGLGLVYSGFPWQPGDEIVLSDHEHYSHREAARGVSTRHDIQVQTVKLYDGSAAQVRPDEMVERIMAAVNLRTRVIGATWVHSDTGLKFPVRLLADAIAEHNRNLAPHRRVKLIVDGVHGLGIEPDTLSDLGADFFVAGTHKWLYGPRGTGLVWASLDDWRDMRRVIPSFTEAMDAYSEDEPLPPMDGRQFTPGGFHSLEHRWATVQAFEFHRQLGRKRVAARIHALNRQCREALSNMPHVTLHTPREDALSSGITAFELHGIPSADAEERLREQKIIATVAPYPSAYLRLTPGIINTPQEVERALTAISQLS</sequence>
<dbReference type="InterPro" id="IPR000192">
    <property type="entry name" value="Aminotrans_V_dom"/>
</dbReference>
<keyword evidence="4" id="KW-1185">Reference proteome</keyword>
<dbReference type="InterPro" id="IPR015424">
    <property type="entry name" value="PyrdxlP-dep_Trfase"/>
</dbReference>
<dbReference type="PANTHER" id="PTHR43092">
    <property type="entry name" value="L-CYSTEINE DESULFHYDRASE"/>
    <property type="match status" value="1"/>
</dbReference>
<keyword evidence="1" id="KW-0663">Pyridoxal phosphate</keyword>
<comment type="caution">
    <text evidence="3">The sequence shown here is derived from an EMBL/GenBank/DDBJ whole genome shotgun (WGS) entry which is preliminary data.</text>
</comment>
<dbReference type="InterPro" id="IPR015422">
    <property type="entry name" value="PyrdxlP-dep_Trfase_small"/>
</dbReference>
<evidence type="ECO:0000259" key="2">
    <source>
        <dbReference type="Pfam" id="PF00266"/>
    </source>
</evidence>
<dbReference type="GO" id="GO:0008483">
    <property type="term" value="F:transaminase activity"/>
    <property type="evidence" value="ECO:0007669"/>
    <property type="project" value="UniProtKB-KW"/>
</dbReference>
<dbReference type="EMBL" id="JBHLYR010000016">
    <property type="protein sequence ID" value="MFB9991461.1"/>
    <property type="molecule type" value="Genomic_DNA"/>
</dbReference>
<keyword evidence="3" id="KW-0808">Transferase</keyword>
<keyword evidence="3" id="KW-0032">Aminotransferase</keyword>
<evidence type="ECO:0000313" key="3">
    <source>
        <dbReference type="EMBL" id="MFB9991461.1"/>
    </source>
</evidence>
<dbReference type="Gene3D" id="3.90.1150.10">
    <property type="entry name" value="Aspartate Aminotransferase, domain 1"/>
    <property type="match status" value="1"/>
</dbReference>
<dbReference type="Gene3D" id="3.40.640.10">
    <property type="entry name" value="Type I PLP-dependent aspartate aminotransferase-like (Major domain)"/>
    <property type="match status" value="1"/>
</dbReference>
<dbReference type="InterPro" id="IPR015421">
    <property type="entry name" value="PyrdxlP-dep_Trfase_major"/>
</dbReference>
<dbReference type="PANTHER" id="PTHR43092:SF6">
    <property type="entry name" value="BLR1280 PROTEIN"/>
    <property type="match status" value="1"/>
</dbReference>
<evidence type="ECO:0000256" key="1">
    <source>
        <dbReference type="ARBA" id="ARBA00022898"/>
    </source>
</evidence>
<dbReference type="RefSeq" id="WP_380006513.1">
    <property type="nucleotide sequence ID" value="NZ_JBHLYR010000016.1"/>
</dbReference>
<name>A0ABV6AZ32_9DEIO</name>
<evidence type="ECO:0000313" key="4">
    <source>
        <dbReference type="Proteomes" id="UP001589733"/>
    </source>
</evidence>
<dbReference type="Pfam" id="PF00266">
    <property type="entry name" value="Aminotran_5"/>
    <property type="match status" value="1"/>
</dbReference>
<organism evidence="3 4">
    <name type="scientific">Deinococcus oregonensis</name>
    <dbReference type="NCBI Taxonomy" id="1805970"/>
    <lineage>
        <taxon>Bacteria</taxon>
        <taxon>Thermotogati</taxon>
        <taxon>Deinococcota</taxon>
        <taxon>Deinococci</taxon>
        <taxon>Deinococcales</taxon>
        <taxon>Deinococcaceae</taxon>
        <taxon>Deinococcus</taxon>
    </lineage>
</organism>
<accession>A0ABV6AZ32</accession>
<dbReference type="SUPFAM" id="SSF53383">
    <property type="entry name" value="PLP-dependent transferases"/>
    <property type="match status" value="1"/>
</dbReference>
<proteinExistence type="predicted"/>
<feature type="domain" description="Aminotransferase class V" evidence="2">
    <location>
        <begin position="72"/>
        <end position="385"/>
    </location>
</feature>
<protein>
    <submittedName>
        <fullName evidence="3">Aminotransferase class V-fold PLP-dependent enzyme</fullName>
    </submittedName>
</protein>
<dbReference type="Proteomes" id="UP001589733">
    <property type="component" value="Unassembled WGS sequence"/>
</dbReference>
<gene>
    <name evidence="3" type="ORF">ACFFLM_05690</name>
</gene>
<reference evidence="3 4" key="1">
    <citation type="submission" date="2024-09" db="EMBL/GenBank/DDBJ databases">
        <authorList>
            <person name="Sun Q."/>
            <person name="Mori K."/>
        </authorList>
    </citation>
    <scope>NUCLEOTIDE SEQUENCE [LARGE SCALE GENOMIC DNA]</scope>
    <source>
        <strain evidence="3 4">JCM 13503</strain>
    </source>
</reference>